<dbReference type="PANTHER" id="PTHR47691">
    <property type="entry name" value="REGULATOR-RELATED"/>
    <property type="match status" value="1"/>
</dbReference>
<evidence type="ECO:0000313" key="4">
    <source>
        <dbReference type="Proteomes" id="UP001595833"/>
    </source>
</evidence>
<dbReference type="Pfam" id="PF00196">
    <property type="entry name" value="GerE"/>
    <property type="match status" value="1"/>
</dbReference>
<name>A0ABV9XXB0_9PSEU</name>
<dbReference type="InterPro" id="IPR027417">
    <property type="entry name" value="P-loop_NTPase"/>
</dbReference>
<dbReference type="InterPro" id="IPR000792">
    <property type="entry name" value="Tscrpt_reg_LuxR_C"/>
</dbReference>
<dbReference type="EMBL" id="JBHSJB010000011">
    <property type="protein sequence ID" value="MFC5055025.1"/>
    <property type="molecule type" value="Genomic_DNA"/>
</dbReference>
<dbReference type="PANTHER" id="PTHR47691:SF3">
    <property type="entry name" value="HTH-TYPE TRANSCRIPTIONAL REGULATOR RV0890C-RELATED"/>
    <property type="match status" value="1"/>
</dbReference>
<dbReference type="InterPro" id="IPR041664">
    <property type="entry name" value="AAA_16"/>
</dbReference>
<protein>
    <submittedName>
        <fullName evidence="3">LuxR C-terminal-related transcriptional regulator</fullName>
    </submittedName>
</protein>
<feature type="region of interest" description="Disordered" evidence="1">
    <location>
        <begin position="745"/>
        <end position="765"/>
    </location>
</feature>
<dbReference type="RefSeq" id="WP_380646505.1">
    <property type="nucleotide sequence ID" value="NZ_JBHSJB010000011.1"/>
</dbReference>
<gene>
    <name evidence="3" type="ORF">ACFPFM_14810</name>
</gene>
<evidence type="ECO:0000313" key="3">
    <source>
        <dbReference type="EMBL" id="MFC5055025.1"/>
    </source>
</evidence>
<feature type="domain" description="HTH luxR-type" evidence="2">
    <location>
        <begin position="762"/>
        <end position="824"/>
    </location>
</feature>
<dbReference type="Proteomes" id="UP001595833">
    <property type="component" value="Unassembled WGS sequence"/>
</dbReference>
<dbReference type="SUPFAM" id="SSF52540">
    <property type="entry name" value="P-loop containing nucleoside triphosphate hydrolases"/>
    <property type="match status" value="1"/>
</dbReference>
<dbReference type="Gene3D" id="1.10.10.10">
    <property type="entry name" value="Winged helix-like DNA-binding domain superfamily/Winged helix DNA-binding domain"/>
    <property type="match status" value="1"/>
</dbReference>
<proteinExistence type="predicted"/>
<dbReference type="SUPFAM" id="SSF48452">
    <property type="entry name" value="TPR-like"/>
    <property type="match status" value="1"/>
</dbReference>
<dbReference type="InterPro" id="IPR011990">
    <property type="entry name" value="TPR-like_helical_dom_sf"/>
</dbReference>
<dbReference type="PROSITE" id="PS00622">
    <property type="entry name" value="HTH_LUXR_1"/>
    <property type="match status" value="1"/>
</dbReference>
<feature type="compositionally biased region" description="Low complexity" evidence="1">
    <location>
        <begin position="745"/>
        <end position="757"/>
    </location>
</feature>
<organism evidence="3 4">
    <name type="scientific">Saccharothrix xinjiangensis</name>
    <dbReference type="NCBI Taxonomy" id="204798"/>
    <lineage>
        <taxon>Bacteria</taxon>
        <taxon>Bacillati</taxon>
        <taxon>Actinomycetota</taxon>
        <taxon>Actinomycetes</taxon>
        <taxon>Pseudonocardiales</taxon>
        <taxon>Pseudonocardiaceae</taxon>
        <taxon>Saccharothrix</taxon>
    </lineage>
</organism>
<dbReference type="InterPro" id="IPR016032">
    <property type="entry name" value="Sig_transdc_resp-reg_C-effctor"/>
</dbReference>
<sequence>MLRGRERQRVAVDAVLDRARSGRAGVLVLRGEAGSGKTSLLRAARRAAADFTPASRLALLCVDDAHRLDLGWLLDALPELEGEPVAVLIASEEPVAGLPTAEVEPLDHAASVRVLRDLVPGLPTELADDVARTAGGNPLALVELVGSLTSAQLGGAEPPPAVLPPGGSLRARLRARLHALTPGARRALAMALVDDEVDVDALVRVPALEVADVQGATALMDPRPVVRATLLADLPLADRCAAHVALAEALPEGPRRTWHEAVLAAGARDDHADRLAAAAAAARTRGDFASAARDHGRAAALTTAPGARARRLLSAAADHWRRGLPHRSRAVLREAAPLSDHPEVRALADLVRGGVELGAGPPDVAARRLVRAAGELLGRDRDLAVTALGFAGEAAAVAGDHALHADTARLAATWRRTDEPPGSRLALDHLIGTAASYAGRHDEAVPVLRSVVDLAERLPNATAKIWGGHAAYVLGDAGRAHALADRGVGAARENGLVALVPWALAYRALAALMVDGHEAALTAAFEGVHAATAAGQHNAVADHLMILALLAALRGDADTALHRVDTAADQVRRLGLGRSGTVGAWASTCVDLVRDRPADALRRMRGATVRGVHAGIAAMASPDIVEAAVRGGEPDTADRALHRYEAWARSTGATSRLAVSHRCRALVSAGPEAEEHFSEAVRLHHAAGTPLELAKTELFYANRLRRGRKPRRARELLHDAVQHFEHYEADHWAERARAELRAAGEPVEQAAGRAPGRAPGGASGLTAELTPQQRQIARLVAEGATNREVAARLFLSRRTVEHHLRNIFTRLDIRSRVELVRFLG</sequence>
<dbReference type="PROSITE" id="PS50043">
    <property type="entry name" value="HTH_LUXR_2"/>
    <property type="match status" value="1"/>
</dbReference>
<dbReference type="InterPro" id="IPR036388">
    <property type="entry name" value="WH-like_DNA-bd_sf"/>
</dbReference>
<dbReference type="SUPFAM" id="SSF46894">
    <property type="entry name" value="C-terminal effector domain of the bipartite response regulators"/>
    <property type="match status" value="1"/>
</dbReference>
<keyword evidence="4" id="KW-1185">Reference proteome</keyword>
<evidence type="ECO:0000259" key="2">
    <source>
        <dbReference type="PROSITE" id="PS50043"/>
    </source>
</evidence>
<dbReference type="CDD" id="cd06170">
    <property type="entry name" value="LuxR_C_like"/>
    <property type="match status" value="1"/>
</dbReference>
<reference evidence="4" key="1">
    <citation type="journal article" date="2019" name="Int. J. Syst. Evol. Microbiol.">
        <title>The Global Catalogue of Microorganisms (GCM) 10K type strain sequencing project: providing services to taxonomists for standard genome sequencing and annotation.</title>
        <authorList>
            <consortium name="The Broad Institute Genomics Platform"/>
            <consortium name="The Broad Institute Genome Sequencing Center for Infectious Disease"/>
            <person name="Wu L."/>
            <person name="Ma J."/>
        </authorList>
    </citation>
    <scope>NUCLEOTIDE SEQUENCE [LARGE SCALE GENOMIC DNA]</scope>
    <source>
        <strain evidence="4">KCTC 12848</strain>
    </source>
</reference>
<evidence type="ECO:0000256" key="1">
    <source>
        <dbReference type="SAM" id="MobiDB-lite"/>
    </source>
</evidence>
<dbReference type="PRINTS" id="PR00038">
    <property type="entry name" value="HTHLUXR"/>
</dbReference>
<accession>A0ABV9XXB0</accession>
<dbReference type="SMART" id="SM00421">
    <property type="entry name" value="HTH_LUXR"/>
    <property type="match status" value="1"/>
</dbReference>
<dbReference type="Pfam" id="PF13191">
    <property type="entry name" value="AAA_16"/>
    <property type="match status" value="1"/>
</dbReference>
<comment type="caution">
    <text evidence="3">The sequence shown here is derived from an EMBL/GenBank/DDBJ whole genome shotgun (WGS) entry which is preliminary data.</text>
</comment>